<evidence type="ECO:0000256" key="3">
    <source>
        <dbReference type="ARBA" id="ARBA00022490"/>
    </source>
</evidence>
<feature type="domain" description="Bacterial Ig-like" evidence="6">
    <location>
        <begin position="1729"/>
        <end position="1819"/>
    </location>
</feature>
<feature type="domain" description="Bacterial Ig-like" evidence="6">
    <location>
        <begin position="1824"/>
        <end position="1913"/>
    </location>
</feature>
<organism evidence="8 9">
    <name type="scientific">Pararhodobacter zhoushanensis</name>
    <dbReference type="NCBI Taxonomy" id="2479545"/>
    <lineage>
        <taxon>Bacteria</taxon>
        <taxon>Pseudomonadati</taxon>
        <taxon>Pseudomonadota</taxon>
        <taxon>Alphaproteobacteria</taxon>
        <taxon>Rhodobacterales</taxon>
        <taxon>Paracoccaceae</taxon>
        <taxon>Pararhodobacter</taxon>
    </lineage>
</organism>
<evidence type="ECO:0000313" key="9">
    <source>
        <dbReference type="Proteomes" id="UP001208938"/>
    </source>
</evidence>
<keyword evidence="5" id="KW-0966">Cell projection</keyword>
<keyword evidence="3" id="KW-0963">Cytoplasm</keyword>
<dbReference type="Pfam" id="PF22544">
    <property type="entry name" value="HYDIN_VesB_CFA65-like_Ig"/>
    <property type="match status" value="1"/>
</dbReference>
<reference evidence="8 9" key="1">
    <citation type="submission" date="2022-10" db="EMBL/GenBank/DDBJ databases">
        <title>Pararhodobacter sp. nov., isolated from marine algae.</title>
        <authorList>
            <person name="Choi B.J."/>
            <person name="Kim J.M."/>
            <person name="Lee J.K."/>
            <person name="Choi D.G."/>
            <person name="Jeon C.O."/>
        </authorList>
    </citation>
    <scope>NUCLEOTIDE SEQUENCE [LARGE SCALE GENOMIC DNA]</scope>
    <source>
        <strain evidence="8 9">ZQ420</strain>
    </source>
</reference>
<feature type="domain" description="Bacterial Ig-like" evidence="6">
    <location>
        <begin position="779"/>
        <end position="868"/>
    </location>
</feature>
<name>A0ABT3GW20_9RHOB</name>
<feature type="domain" description="Bacterial Ig-like" evidence="6">
    <location>
        <begin position="2014"/>
        <end position="2103"/>
    </location>
</feature>
<feature type="domain" description="HYDIN/VesB/CFA65-like Ig-like" evidence="7">
    <location>
        <begin position="404"/>
        <end position="488"/>
    </location>
</feature>
<dbReference type="InterPro" id="IPR013783">
    <property type="entry name" value="Ig-like_fold"/>
</dbReference>
<dbReference type="Gene3D" id="2.60.40.10">
    <property type="entry name" value="Immunoglobulins"/>
    <property type="match status" value="3"/>
</dbReference>
<feature type="domain" description="Bacterial Ig-like" evidence="6">
    <location>
        <begin position="589"/>
        <end position="678"/>
    </location>
</feature>
<evidence type="ECO:0000259" key="7">
    <source>
        <dbReference type="Pfam" id="PF22544"/>
    </source>
</evidence>
<protein>
    <submittedName>
        <fullName evidence="8">Ig-like domain-containing protein</fullName>
    </submittedName>
</protein>
<feature type="domain" description="Bacterial Ig-like" evidence="6">
    <location>
        <begin position="1539"/>
        <end position="1629"/>
    </location>
</feature>
<dbReference type="PANTHER" id="PTHR34677:SF3">
    <property type="entry name" value="BACTERIAL IG-LIKE DOMAIN-CONTAINING PROTEIN"/>
    <property type="match status" value="1"/>
</dbReference>
<evidence type="ECO:0000256" key="1">
    <source>
        <dbReference type="ARBA" id="ARBA00004138"/>
    </source>
</evidence>
<feature type="domain" description="Bacterial Ig-like" evidence="6">
    <location>
        <begin position="1254"/>
        <end position="1344"/>
    </location>
</feature>
<dbReference type="InterPro" id="IPR044048">
    <property type="entry name" value="Big_12"/>
</dbReference>
<keyword evidence="4" id="KW-0969">Cilium</keyword>
<feature type="domain" description="Bacterial Ig-like" evidence="6">
    <location>
        <begin position="1349"/>
        <end position="1438"/>
    </location>
</feature>
<sequence length="2338" mass="227003">MGRSSNVSPLSPPDIASGFGAFYVPVSINMAADPDCVPAPAQIEILGTDSSVIANGETTTSTIDGTDFGDVATEGASVTRTFQIRNAGAMNLNINSVGVTGPFFVGISSATAAPGLTDFTIRFDPSSAGAASGTVTFQTDAGTDPSYTFAVSGTGIVPSEPELAVYGLSGGVTVLIPDGSPSASSALGTVYDQQDHTTGSENRTFRLFNSGTDTLNISSVTVTSGSGFSVLNFPSSVGVGGIATTGIRFDPPSIGVFSAIVTVVSDDPDSPYTFAVGGEGVDTSPPTATLSALQSPAGNGVYTSQVTFSEPVTGFTATDLTLLNATATVTAVSTTVYGVVLTAVAAGTVSYAIPAAAAQDGASFGNVAAGPVTATFAGVPGIEIRGNGQLIAPGATTPVTANGTDLGAIESPGSATQDFVVTNPGTRTLTISGIEDGSSYYSVSPQTFTVAPGASETFTVTYEPVLLGTHTSVIQVASDAPAQSTYYFYMRARSVDTTAPTAGFSPLVGPDSGVFTTTLTFSEPVIGFSLSDLTLVNATATMTGTDAVYEITLTPQADGTVSVALPAAVAKDAAGNDNTAAASVSADYDATAPSVTITGVPALTSAPFTATFTFSEAVTGFAAGDITVTNAAVSGFSASSSTVYTALITPTADGPVTLDVAAAVAEDAGGNGNTAAVQAVSEYDATAPSVTITGVPTLSSAPFTATFTFSEAVTGFAAGDITVTNAAVSGFAASSSTVYTALITPTADGPVTLDVAAAVAEDAGGNGNTAATQASSQYDATAPSITITGVPTLSSAPFTATFTFSEAVTGFAAGDIVVSNASVSGFAASSSTVYTALITPTADGPVTLDVAADVAEDAGGNGNTAAVQAVSDYDATAPSVTITGVPALTSAPFTATFTFSEAVTGFAAGDIVVTNASVSGFAASSSTVYTALITPTADGPVTLDVAADVAEDAGGNGNSAAVQAVSEYDATAPSVSITGVPTLSSAPFTATFTFSEAVTGFAAGDITVSNASVSGFAASSSTVYTALISPTADGPVTLDVAADVAEDSTGNGNTAAVQAVSEYDATAPSVTITGVPTLSSAPFTATFTFSEAVTGFAAGDIVVSNAAVSGFAASSSTVYTALITPTADGPVTLDVAADVAEDAGGNGNTAAVQAGSQYDATAPSVAITGVPTLSSAPFTATFTFSEAVTGFAAGDITVTNAAVSGFAASSSTVYTALISPTADGPVTLDVAAAVAEDAGGNGNTAAVQAVSEYDATAPSVTITGVPALSSAAFTATFTFSEAVTGFAAGDIVVSNAAVSGFAASSSTVYTALITPTADGPVTLDVAAEVAEDAGGNGNTAATQASSQYDATAPSVTITGVPALSSAPFTATFTFSEAVTGFVAGDIVVSNASVSGFAASSSTVYTALITPTADGPVTLDVAAAVAEDAGGNGNTAAVQASSEYDATAPSVAITGVPALSSAAFTATFTFSEAVTGFAAGDITVTNAAVSGFAASSSTVYTALITPAADGPVTLDVAAAAAEDAGGNGNTAAVQAVSEYDATAPSVTITGVPTLSSAPFTATFTFSEAVTGFAAGDIMVANASVSGFAASSSTVYTALISPTADGTVTLDVAAAVAEDAGGNGNTAATQASSQYDATAPSITITGVPTLSSAPFTATFTFSEAVTGFAAGDIMVANASVSGFAASSSTVYTALISPTADGPVTLDVAAAAAEDAGGNGNTAAVQAVSEYDATAPSVTITGVPALTSAPFTATFTFSEAVTGFVAGDIMVSNASVSGFAASSSTVYTALITPTADGPVTLDVAADVAEDAGGNGNTAATQASSQYDATAPSVAITGVPALTSAPFTATFTFSEAVTGFAAGDIVVSNASVSGFSASSSTVYTALITPTADGPVTLDVAAAVAEDAGGNGNTAAVQASSQYDATAPSVTITGVPALSSAPFTATFTFSEAVTGFAAGDITVTNAAVSGFSASSSTVYTALITPTADGPVTLDVAAAVAEDAGGNGNTAAVQAVSEYDATAPSVSITGVPALSSAPFTATFTFSEAVTGFAAGDIMVSNAAVSGFAASSSTVYTALITPTADGPVTLDVAAAVAEDAGGNGNTAAVQASSEYDATAPSVTISDFTGPQGGTFSAEITLSEAADDFALGDIALENATGVLSGTGTGYTLVVTPLAAGTVSAQVTAGSFTDAAGNANAAASNRVSFTHDPVAPTVAIVDLPDEFAGAASFSVTILFSEDVTGFAPEGIIAQNASITALSGSGTRYAATIRATGAGDVVLRIAAGAARDAAGNASLASDAVRITNRTVAETQGQITRFMLHRAVQLVSNQPGLICLMQGTCAGGC</sequence>
<feature type="domain" description="Bacterial Ig-like" evidence="6">
    <location>
        <begin position="2109"/>
        <end position="2200"/>
    </location>
</feature>
<proteinExistence type="predicted"/>
<keyword evidence="9" id="KW-1185">Reference proteome</keyword>
<comment type="caution">
    <text evidence="8">The sequence shown here is derived from an EMBL/GenBank/DDBJ whole genome shotgun (WGS) entry which is preliminary data.</text>
</comment>
<evidence type="ECO:0000256" key="2">
    <source>
        <dbReference type="ARBA" id="ARBA00004496"/>
    </source>
</evidence>
<dbReference type="PANTHER" id="PTHR34677">
    <property type="match status" value="1"/>
</dbReference>
<feature type="domain" description="Bacterial Ig-like" evidence="6">
    <location>
        <begin position="2203"/>
        <end position="2294"/>
    </location>
</feature>
<comment type="subcellular location">
    <subcellularLocation>
        <location evidence="1">Cell projection</location>
        <location evidence="1">Cilium</location>
    </subcellularLocation>
    <subcellularLocation>
        <location evidence="2">Cytoplasm</location>
    </subcellularLocation>
</comment>
<dbReference type="NCBIfam" id="NF012200">
    <property type="entry name" value="choice_anch_D"/>
    <property type="match status" value="3"/>
</dbReference>
<accession>A0ABT3GW20</accession>
<dbReference type="RefSeq" id="WP_264504833.1">
    <property type="nucleotide sequence ID" value="NZ_JAPDFL010000001.1"/>
</dbReference>
<feature type="domain" description="Bacterial Ig-like" evidence="6">
    <location>
        <begin position="1444"/>
        <end position="1533"/>
    </location>
</feature>
<evidence type="ECO:0000313" key="8">
    <source>
        <dbReference type="EMBL" id="MCW1931742.1"/>
    </source>
</evidence>
<feature type="domain" description="Bacterial Ig-like" evidence="6">
    <location>
        <begin position="684"/>
        <end position="774"/>
    </location>
</feature>
<feature type="domain" description="Bacterial Ig-like" evidence="6">
    <location>
        <begin position="874"/>
        <end position="963"/>
    </location>
</feature>
<feature type="domain" description="Bacterial Ig-like" evidence="6">
    <location>
        <begin position="969"/>
        <end position="1058"/>
    </location>
</feature>
<feature type="domain" description="Bacterial Ig-like" evidence="6">
    <location>
        <begin position="1064"/>
        <end position="1153"/>
    </location>
</feature>
<dbReference type="EMBL" id="JAPDFL010000001">
    <property type="protein sequence ID" value="MCW1931742.1"/>
    <property type="molecule type" value="Genomic_DNA"/>
</dbReference>
<gene>
    <name evidence="8" type="ORF">OKW52_05560</name>
</gene>
<dbReference type="Proteomes" id="UP001208938">
    <property type="component" value="Unassembled WGS sequence"/>
</dbReference>
<feature type="domain" description="Bacterial Ig-like" evidence="6">
    <location>
        <begin position="514"/>
        <end position="585"/>
    </location>
</feature>
<feature type="domain" description="Bacterial Ig-like" evidence="6">
    <location>
        <begin position="1159"/>
        <end position="1248"/>
    </location>
</feature>
<feature type="domain" description="Bacterial Ig-like" evidence="6">
    <location>
        <begin position="1634"/>
        <end position="1723"/>
    </location>
</feature>
<feature type="domain" description="Bacterial Ig-like" evidence="6">
    <location>
        <begin position="1919"/>
        <end position="2008"/>
    </location>
</feature>
<evidence type="ECO:0000256" key="4">
    <source>
        <dbReference type="ARBA" id="ARBA00023069"/>
    </source>
</evidence>
<dbReference type="Pfam" id="PF19078">
    <property type="entry name" value="Big_12"/>
    <property type="match status" value="19"/>
</dbReference>
<dbReference type="InterPro" id="IPR053879">
    <property type="entry name" value="HYDIN_VesB_CFA65-like_Ig"/>
</dbReference>
<evidence type="ECO:0000256" key="5">
    <source>
        <dbReference type="ARBA" id="ARBA00023273"/>
    </source>
</evidence>
<evidence type="ECO:0000259" key="6">
    <source>
        <dbReference type="Pfam" id="PF19078"/>
    </source>
</evidence>